<name>B4VV91_9CYAN</name>
<evidence type="ECO:0000313" key="10">
    <source>
        <dbReference type="Proteomes" id="UP000003835"/>
    </source>
</evidence>
<evidence type="ECO:0000256" key="5">
    <source>
        <dbReference type="ARBA" id="ARBA00023136"/>
    </source>
</evidence>
<organism evidence="9 10">
    <name type="scientific">Coleofasciculus chthonoplastes PCC 7420</name>
    <dbReference type="NCBI Taxonomy" id="118168"/>
    <lineage>
        <taxon>Bacteria</taxon>
        <taxon>Bacillati</taxon>
        <taxon>Cyanobacteriota</taxon>
        <taxon>Cyanophyceae</taxon>
        <taxon>Coleofasciculales</taxon>
        <taxon>Coleofasciculaceae</taxon>
        <taxon>Coleofasciculus</taxon>
    </lineage>
</organism>
<evidence type="ECO:0000256" key="6">
    <source>
        <dbReference type="SAM" id="Coils"/>
    </source>
</evidence>
<dbReference type="Gene3D" id="3.40.50.300">
    <property type="entry name" value="P-loop containing nucleotide triphosphate hydrolases"/>
    <property type="match status" value="1"/>
</dbReference>
<dbReference type="Proteomes" id="UP000003835">
    <property type="component" value="Unassembled WGS sequence"/>
</dbReference>
<dbReference type="HOGENOM" id="CLU_421939_0_0_3"/>
<evidence type="ECO:0000313" key="9">
    <source>
        <dbReference type="EMBL" id="EDX74087.1"/>
    </source>
</evidence>
<feature type="coiled-coil region" evidence="6">
    <location>
        <begin position="606"/>
        <end position="647"/>
    </location>
</feature>
<accession>B4VV91</accession>
<evidence type="ECO:0000256" key="2">
    <source>
        <dbReference type="ARBA" id="ARBA00022741"/>
    </source>
</evidence>
<dbReference type="GO" id="GO:0016020">
    <property type="term" value="C:membrane"/>
    <property type="evidence" value="ECO:0007669"/>
    <property type="project" value="UniProtKB-SubCell"/>
</dbReference>
<keyword evidence="2" id="KW-0547">Nucleotide-binding</keyword>
<dbReference type="EMBL" id="DS989854">
    <property type="protein sequence ID" value="EDX74087.1"/>
    <property type="molecule type" value="Genomic_DNA"/>
</dbReference>
<dbReference type="SUPFAM" id="SSF52540">
    <property type="entry name" value="P-loop containing nucleoside triphosphate hydrolases"/>
    <property type="match status" value="1"/>
</dbReference>
<dbReference type="GO" id="GO:0003924">
    <property type="term" value="F:GTPase activity"/>
    <property type="evidence" value="ECO:0007669"/>
    <property type="project" value="InterPro"/>
</dbReference>
<dbReference type="GO" id="GO:0008053">
    <property type="term" value="P:mitochondrial fusion"/>
    <property type="evidence" value="ECO:0007669"/>
    <property type="project" value="TreeGrafter"/>
</dbReference>
<dbReference type="AlphaFoldDB" id="B4VV91"/>
<dbReference type="InterPro" id="IPR027417">
    <property type="entry name" value="P-loop_NTPase"/>
</dbReference>
<gene>
    <name evidence="9" type="ORF">MC7420_4072</name>
</gene>
<evidence type="ECO:0000259" key="8">
    <source>
        <dbReference type="Pfam" id="PF00350"/>
    </source>
</evidence>
<dbReference type="Pfam" id="PF00350">
    <property type="entry name" value="Dynamin_N"/>
    <property type="match status" value="1"/>
</dbReference>
<evidence type="ECO:0000256" key="1">
    <source>
        <dbReference type="ARBA" id="ARBA00004370"/>
    </source>
</evidence>
<keyword evidence="4" id="KW-0342">GTP-binding</keyword>
<dbReference type="GO" id="GO:0005525">
    <property type="term" value="F:GTP binding"/>
    <property type="evidence" value="ECO:0007669"/>
    <property type="project" value="UniProtKB-KW"/>
</dbReference>
<dbReference type="eggNOG" id="COG0699">
    <property type="taxonomic scope" value="Bacteria"/>
</dbReference>
<dbReference type="PANTHER" id="PTHR10465:SF0">
    <property type="entry name" value="SARCALUMENIN"/>
    <property type="match status" value="1"/>
</dbReference>
<evidence type="ECO:0000256" key="3">
    <source>
        <dbReference type="ARBA" id="ARBA00022801"/>
    </source>
</evidence>
<keyword evidence="7" id="KW-1133">Transmembrane helix</keyword>
<feature type="domain" description="Dynamin N-terminal" evidence="8">
    <location>
        <begin position="61"/>
        <end position="239"/>
    </location>
</feature>
<keyword evidence="3" id="KW-0378">Hydrolase</keyword>
<dbReference type="OrthoDB" id="9802035at2"/>
<comment type="subcellular location">
    <subcellularLocation>
        <location evidence="1">Membrane</location>
    </subcellularLocation>
</comment>
<protein>
    <submittedName>
        <fullName evidence="9">Dynamin family protein</fullName>
    </submittedName>
</protein>
<evidence type="ECO:0000256" key="4">
    <source>
        <dbReference type="ARBA" id="ARBA00023134"/>
    </source>
</evidence>
<dbReference type="InterPro" id="IPR027094">
    <property type="entry name" value="Mitofusin_fam"/>
</dbReference>
<feature type="transmembrane region" description="Helical" evidence="7">
    <location>
        <begin position="521"/>
        <end position="543"/>
    </location>
</feature>
<sequence>MTQPNLLVSLEQLEALTGCDEHLQFAIEVIAHSDISESIRAELHQQIDRIQQRRQDPYLYLAIVGEFSSGKSTLINALLRDDLLKTSALVATTAATRLRHGDELIVETSFKGSRPGILKTKKNAKQITVPWLAGVDGIDTRHFIHVVTSQDEVAKEVASLTIYHPASFLANNIVIIDTPGTNATNPKHGAITRRIIESEADAAVVVIPATTPLSQTLVNFLADSLHPFLHRCIFVVTKMDQIRKREQKVLIENIENRLKNALGIKKAVIFAAAPQIIIDDLTGEEDIPEHLLLWQDRFSELETLLQQRLRRERILSIAENVLRLLTRLLEQLEGYLLVQWEQYETCQATIKSETIQDLNSFAIEQHRVCRRMIENAIYKTAARISVCIAEHQEKTRSNIHNAISDVNNLGELDSVVQTKAEALLKEGQQYLQNDLQGEFDKLSQAAQKAELYFDGKFSEAYRRLQALGKNWRITIDSRSSSVKLNTSDVFTSMQSYQSELDEKDGKTVMKGGATGAVVGSLILPGVGTVVGGVVGFFLSGFFMPSLDERKQKLWEQLYPNLDTYFDVVKKQAQEAMQTYARKAMVALDQQIDQYIKQYKAVVDVMLEEQREELQRLHQLQSSTKSNLSEIERRKKALSAQQQRLAEITV</sequence>
<dbReference type="PANTHER" id="PTHR10465">
    <property type="entry name" value="TRANSMEMBRANE GTPASE FZO1"/>
    <property type="match status" value="1"/>
</dbReference>
<keyword evidence="6" id="KW-0175">Coiled coil</keyword>
<dbReference type="STRING" id="118168.MC7420_4072"/>
<keyword evidence="7" id="KW-0812">Transmembrane</keyword>
<reference evidence="9 10" key="1">
    <citation type="submission" date="2008-07" db="EMBL/GenBank/DDBJ databases">
        <authorList>
            <person name="Tandeau de Marsac N."/>
            <person name="Ferriera S."/>
            <person name="Johnson J."/>
            <person name="Kravitz S."/>
            <person name="Beeson K."/>
            <person name="Sutton G."/>
            <person name="Rogers Y.-H."/>
            <person name="Friedman R."/>
            <person name="Frazier M."/>
            <person name="Venter J.C."/>
        </authorList>
    </citation>
    <scope>NUCLEOTIDE SEQUENCE [LARGE SCALE GENOMIC DNA]</scope>
    <source>
        <strain evidence="9 10">PCC 7420</strain>
    </source>
</reference>
<dbReference type="InterPro" id="IPR045063">
    <property type="entry name" value="Dynamin_N"/>
</dbReference>
<keyword evidence="5 7" id="KW-0472">Membrane</keyword>
<evidence type="ECO:0000256" key="7">
    <source>
        <dbReference type="SAM" id="Phobius"/>
    </source>
</evidence>
<keyword evidence="10" id="KW-1185">Reference proteome</keyword>
<proteinExistence type="predicted"/>
<dbReference type="RefSeq" id="WP_006102392.1">
    <property type="nucleotide sequence ID" value="NZ_DS989854.1"/>
</dbReference>